<dbReference type="RefSeq" id="WP_014187024.1">
    <property type="nucleotide sequence ID" value="NC_016584.1"/>
</dbReference>
<name>G7WHC8_DESOD</name>
<dbReference type="PATRIC" id="fig|768706.3.peg.4899"/>
<proteinExistence type="predicted"/>
<keyword evidence="2" id="KW-1185">Reference proteome</keyword>
<reference evidence="2" key="1">
    <citation type="submission" date="2011-11" db="EMBL/GenBank/DDBJ databases">
        <title>Complete sequence of Desulfosporosinus orientis DSM 765.</title>
        <authorList>
            <person name="Lucas S."/>
            <person name="Han J."/>
            <person name="Lapidus A."/>
            <person name="Cheng J.-F."/>
            <person name="Goodwin L."/>
            <person name="Pitluck S."/>
            <person name="Peters L."/>
            <person name="Ovchinnikova G."/>
            <person name="Teshima H."/>
            <person name="Detter J.C."/>
            <person name="Han C."/>
            <person name="Tapia R."/>
            <person name="Land M."/>
            <person name="Hauser L."/>
            <person name="Kyrpides N."/>
            <person name="Ivanova N."/>
            <person name="Pagani I."/>
            <person name="Pester M."/>
            <person name="Spring S."/>
            <person name="Ollivier B."/>
            <person name="Rattei T."/>
            <person name="Klenk H.-P."/>
            <person name="Wagner M."/>
            <person name="Loy A."/>
            <person name="Woyke T."/>
        </authorList>
    </citation>
    <scope>NUCLEOTIDE SEQUENCE [LARGE SCALE GENOMIC DNA]</scope>
    <source>
        <strain evidence="2">ATCC 19365 / DSM 765 / NCIMB 8382 / VKM B-1628</strain>
    </source>
</reference>
<accession>G7WHC8</accession>
<evidence type="ECO:0000313" key="2">
    <source>
        <dbReference type="Proteomes" id="UP000006346"/>
    </source>
</evidence>
<dbReference type="EMBL" id="CP003108">
    <property type="protein sequence ID" value="AET70218.1"/>
    <property type="molecule type" value="Genomic_DNA"/>
</dbReference>
<dbReference type="KEGG" id="dor:Desor_4817"/>
<reference evidence="1 2" key="2">
    <citation type="journal article" date="2012" name="J. Bacteriol.">
        <title>Complete genome sequences of Desulfosporosinus orientis DSM765T, Desulfosporosinus youngiae DSM17734T, Desulfosporosinus meridiei DSM13257T, and Desulfosporosinus acidiphilus DSM22704T.</title>
        <authorList>
            <person name="Pester M."/>
            <person name="Brambilla E."/>
            <person name="Alazard D."/>
            <person name="Rattei T."/>
            <person name="Weinmaier T."/>
            <person name="Han J."/>
            <person name="Lucas S."/>
            <person name="Lapidus A."/>
            <person name="Cheng J.F."/>
            <person name="Goodwin L."/>
            <person name="Pitluck S."/>
            <person name="Peters L."/>
            <person name="Ovchinnikova G."/>
            <person name="Teshima H."/>
            <person name="Detter J.C."/>
            <person name="Han C.S."/>
            <person name="Tapia R."/>
            <person name="Land M.L."/>
            <person name="Hauser L."/>
            <person name="Kyrpides N.C."/>
            <person name="Ivanova N.N."/>
            <person name="Pagani I."/>
            <person name="Huntmann M."/>
            <person name="Wei C.L."/>
            <person name="Davenport K.W."/>
            <person name="Daligault H."/>
            <person name="Chain P.S."/>
            <person name="Chen A."/>
            <person name="Mavromatis K."/>
            <person name="Markowitz V."/>
            <person name="Szeto E."/>
            <person name="Mikhailova N."/>
            <person name="Pati A."/>
            <person name="Wagner M."/>
            <person name="Woyke T."/>
            <person name="Ollivier B."/>
            <person name="Klenk H.P."/>
            <person name="Spring S."/>
            <person name="Loy A."/>
        </authorList>
    </citation>
    <scope>NUCLEOTIDE SEQUENCE [LARGE SCALE GENOMIC DNA]</scope>
    <source>
        <strain evidence="2">ATCC 19365 / DSM 765 / NCIMB 8382 / VKM B-1628</strain>
    </source>
</reference>
<dbReference type="AlphaFoldDB" id="G7WHC8"/>
<gene>
    <name evidence="1" type="ordered locus">Desor_4817</name>
</gene>
<evidence type="ECO:0000313" key="1">
    <source>
        <dbReference type="EMBL" id="AET70218.1"/>
    </source>
</evidence>
<organism evidence="1 2">
    <name type="scientific">Desulfosporosinus orientis (strain ATCC 19365 / DSM 765 / NCIMB 8382 / VKM B-1628 / Singapore I)</name>
    <name type="common">Desulfotomaculum orientis</name>
    <dbReference type="NCBI Taxonomy" id="768706"/>
    <lineage>
        <taxon>Bacteria</taxon>
        <taxon>Bacillati</taxon>
        <taxon>Bacillota</taxon>
        <taxon>Clostridia</taxon>
        <taxon>Eubacteriales</taxon>
        <taxon>Desulfitobacteriaceae</taxon>
        <taxon>Desulfosporosinus</taxon>
    </lineage>
</organism>
<protein>
    <submittedName>
        <fullName evidence="1">Uncharacterized protein</fullName>
    </submittedName>
</protein>
<sequence length="287" mass="33100">MWPKRKLQLVASSAAPGIGGVRAILKGVEVDFLEAEPTAKEFGKEFEECWMDRPFDTAISEAEAIGPVTELIYWQEEQESDFWREKALSQGLQQRSIQSLIHTIFEDELILWVSEPTVLFNERPLLVHILNEAGFEPTLLWPIGEENWQCERKQGVHWIMPDSWLEGLVDKSSLGKNSEGLGNKASWVIQNHSIDFYRAKNRHQYIGHLPRWPKAEEEESAAQIIATCIDLGVSWRDIVSALSFLWQDNKRADNLRWNFNDFRWNAGASGEELSSLSAKYLENWWAR</sequence>
<dbReference type="Proteomes" id="UP000006346">
    <property type="component" value="Chromosome"/>
</dbReference>
<dbReference type="eggNOG" id="ENOG503433M">
    <property type="taxonomic scope" value="Bacteria"/>
</dbReference>
<dbReference type="HOGENOM" id="CLU_1014627_0_0_9"/>
<dbReference type="STRING" id="768706.Desor_4817"/>